<dbReference type="PANTHER" id="PTHR30024">
    <property type="entry name" value="ALIPHATIC SULFONATES-BINDING PROTEIN-RELATED"/>
    <property type="match status" value="1"/>
</dbReference>
<evidence type="ECO:0000256" key="4">
    <source>
        <dbReference type="SAM" id="SignalP"/>
    </source>
</evidence>
<dbReference type="InterPro" id="IPR015168">
    <property type="entry name" value="SsuA/THI5"/>
</dbReference>
<proteinExistence type="inferred from homology"/>
<feature type="signal peptide" evidence="4">
    <location>
        <begin position="1"/>
        <end position="21"/>
    </location>
</feature>
<dbReference type="Gene3D" id="3.40.190.10">
    <property type="entry name" value="Periplasmic binding protein-like II"/>
    <property type="match status" value="2"/>
</dbReference>
<evidence type="ECO:0000313" key="6">
    <source>
        <dbReference type="EMBL" id="MCF4123605.1"/>
    </source>
</evidence>
<dbReference type="PROSITE" id="PS51257">
    <property type="entry name" value="PROKAR_LIPOPROTEIN"/>
    <property type="match status" value="1"/>
</dbReference>
<evidence type="ECO:0000313" key="7">
    <source>
        <dbReference type="Proteomes" id="UP001165405"/>
    </source>
</evidence>
<evidence type="ECO:0000256" key="2">
    <source>
        <dbReference type="ARBA" id="ARBA00010742"/>
    </source>
</evidence>
<evidence type="ECO:0000256" key="1">
    <source>
        <dbReference type="ARBA" id="ARBA00004418"/>
    </source>
</evidence>
<dbReference type="AlphaFoldDB" id="A0AA41QIZ4"/>
<sequence>MRHAKSFTLATAAVALTFTLAACGSEAPVLEDPSASPSDEATELDGLTQITVGVLPIVDVAPLYLGVEEGIFEEHGLEVEIVKAESGPALVPGVTSGEFDFGFSNATSLLLAQAGGNELQIVAPGNFANADAASDFSSLVVPAGSAIASVTDLAGKKVAVNAPKSLLQATISSQAEAAGVDPATIEFVPMGFGEMPAALAGGAVDAAFVVEPFLTITKQAGATPLDVAFASLDPELMVAGYFTTDAYATESPEVVEAFVAAMTESLELAQGDSDTVREALDLYTEIDPAVKSEMTLPTWLPEVSEDSLELQAELAQKYGFSEGAELDPSGLLP</sequence>
<dbReference type="SMART" id="SM00062">
    <property type="entry name" value="PBPb"/>
    <property type="match status" value="1"/>
</dbReference>
<evidence type="ECO:0000259" key="5">
    <source>
        <dbReference type="SMART" id="SM00062"/>
    </source>
</evidence>
<organism evidence="6 7">
    <name type="scientific">Antribacter soli</name>
    <dbReference type="NCBI Taxonomy" id="2910976"/>
    <lineage>
        <taxon>Bacteria</taxon>
        <taxon>Bacillati</taxon>
        <taxon>Actinomycetota</taxon>
        <taxon>Actinomycetes</taxon>
        <taxon>Micrococcales</taxon>
        <taxon>Promicromonosporaceae</taxon>
        <taxon>Antribacter</taxon>
    </lineage>
</organism>
<keyword evidence="3 4" id="KW-0732">Signal</keyword>
<comment type="caution">
    <text evidence="6">The sequence shown here is derived from an EMBL/GenBank/DDBJ whole genome shotgun (WGS) entry which is preliminary data.</text>
</comment>
<dbReference type="SUPFAM" id="SSF53850">
    <property type="entry name" value="Periplasmic binding protein-like II"/>
    <property type="match status" value="1"/>
</dbReference>
<dbReference type="GO" id="GO:0042597">
    <property type="term" value="C:periplasmic space"/>
    <property type="evidence" value="ECO:0007669"/>
    <property type="project" value="UniProtKB-SubCell"/>
</dbReference>
<keyword evidence="7" id="KW-1185">Reference proteome</keyword>
<dbReference type="GO" id="GO:0042918">
    <property type="term" value="P:alkanesulfonate transmembrane transport"/>
    <property type="evidence" value="ECO:0007669"/>
    <property type="project" value="TreeGrafter"/>
</dbReference>
<dbReference type="PANTHER" id="PTHR30024:SF47">
    <property type="entry name" value="TAURINE-BINDING PERIPLASMIC PROTEIN"/>
    <property type="match status" value="1"/>
</dbReference>
<evidence type="ECO:0000256" key="3">
    <source>
        <dbReference type="ARBA" id="ARBA00022729"/>
    </source>
</evidence>
<dbReference type="RefSeq" id="WP_236091355.1">
    <property type="nucleotide sequence ID" value="NZ_JAKGSG010000064.1"/>
</dbReference>
<dbReference type="Pfam" id="PF09084">
    <property type="entry name" value="NMT1"/>
    <property type="match status" value="1"/>
</dbReference>
<comment type="subcellular location">
    <subcellularLocation>
        <location evidence="1">Periplasm</location>
    </subcellularLocation>
</comment>
<feature type="chain" id="PRO_5041395819" evidence="4">
    <location>
        <begin position="22"/>
        <end position="333"/>
    </location>
</feature>
<accession>A0AA41QIZ4</accession>
<dbReference type="InterPro" id="IPR001638">
    <property type="entry name" value="Solute-binding_3/MltF_N"/>
</dbReference>
<protein>
    <submittedName>
        <fullName evidence="6">ABC transporter substrate-binding protein</fullName>
    </submittedName>
</protein>
<feature type="domain" description="Solute-binding protein family 3/N-terminal" evidence="5">
    <location>
        <begin position="49"/>
        <end position="274"/>
    </location>
</feature>
<gene>
    <name evidence="6" type="ORF">L1785_21805</name>
</gene>
<dbReference type="EMBL" id="JAKGSG010000064">
    <property type="protein sequence ID" value="MCF4123605.1"/>
    <property type="molecule type" value="Genomic_DNA"/>
</dbReference>
<reference evidence="6" key="1">
    <citation type="submission" date="2022-01" db="EMBL/GenBank/DDBJ databases">
        <title>Antribacter sp. nov., isolated from Guizhou of China.</title>
        <authorList>
            <person name="Chengliang C."/>
            <person name="Ya Z."/>
        </authorList>
    </citation>
    <scope>NUCLEOTIDE SEQUENCE</scope>
    <source>
        <strain evidence="6">KLBMP 9083</strain>
    </source>
</reference>
<comment type="similarity">
    <text evidence="2">Belongs to the bacterial solute-binding protein SsuA/TauA family.</text>
</comment>
<dbReference type="Proteomes" id="UP001165405">
    <property type="component" value="Unassembled WGS sequence"/>
</dbReference>
<name>A0AA41QIZ4_9MICO</name>